<feature type="transmembrane region" description="Helical" evidence="1">
    <location>
        <begin position="66"/>
        <end position="87"/>
    </location>
</feature>
<proteinExistence type="predicted"/>
<protein>
    <recommendedName>
        <fullName evidence="4">ABC transporter permease</fullName>
    </recommendedName>
</protein>
<sequence length="269" mass="30968">MDLTLMIWYFFCYSVLGYCIEVLYCSIGQKTLVNRGFLHGPYLPIYGFGAVFVVFIFVKITDNPGLFFLIACIGTSMLEYATGVLAEKLFSIRLWDYSSYRFNLKGRVCLLNSTLFGLLSLLVAYCIHPYLSAFILSVDEAVLDHGAMVIMLLLSVDTTSSVFRMSAFQKQLGEFKEKRKEIENRLSILRNFNGNKMLDGLRVKLNTELDELRLRLSISAKQILKAFPLLTSSNEEKRLLLETLRKTIRENALHRKLHSNKKRSKRRDD</sequence>
<keyword evidence="1" id="KW-0472">Membrane</keyword>
<dbReference type="EMBL" id="QUWK01000008">
    <property type="protein sequence ID" value="RFU94533.1"/>
    <property type="molecule type" value="Genomic_DNA"/>
</dbReference>
<name>A0A372MGG2_9SPIR</name>
<evidence type="ECO:0008006" key="4">
    <source>
        <dbReference type="Google" id="ProtNLM"/>
    </source>
</evidence>
<feature type="transmembrane region" description="Helical" evidence="1">
    <location>
        <begin position="39"/>
        <end position="60"/>
    </location>
</feature>
<evidence type="ECO:0000313" key="2">
    <source>
        <dbReference type="EMBL" id="RFU94533.1"/>
    </source>
</evidence>
<keyword evidence="1" id="KW-1133">Transmembrane helix</keyword>
<accession>A0A372MGG2</accession>
<reference evidence="2 3" key="2">
    <citation type="submission" date="2018-09" db="EMBL/GenBank/DDBJ databases">
        <title>Genome of Sphaerochaeta halotolerans strain 4-11.</title>
        <authorList>
            <person name="Nazina T.N."/>
            <person name="Sokolova D.S."/>
        </authorList>
    </citation>
    <scope>NUCLEOTIDE SEQUENCE [LARGE SCALE GENOMIC DNA]</scope>
    <source>
        <strain evidence="2 3">4-11</strain>
    </source>
</reference>
<keyword evidence="1" id="KW-0812">Transmembrane</keyword>
<keyword evidence="3" id="KW-1185">Reference proteome</keyword>
<dbReference type="InterPro" id="IPR010540">
    <property type="entry name" value="CmpB_TMEM229"/>
</dbReference>
<reference evidence="3" key="1">
    <citation type="submission" date="2018-08" db="EMBL/GenBank/DDBJ databases">
        <authorList>
            <person name="Grouzdev D.S."/>
            <person name="Krutkina M.S."/>
        </authorList>
    </citation>
    <scope>NUCLEOTIDE SEQUENCE [LARGE SCALE GENOMIC DNA]</scope>
    <source>
        <strain evidence="3">4-11</strain>
    </source>
</reference>
<gene>
    <name evidence="2" type="ORF">DYP60_08430</name>
</gene>
<dbReference type="Proteomes" id="UP000264002">
    <property type="component" value="Unassembled WGS sequence"/>
</dbReference>
<evidence type="ECO:0000313" key="3">
    <source>
        <dbReference type="Proteomes" id="UP000264002"/>
    </source>
</evidence>
<organism evidence="2 3">
    <name type="scientific">Sphaerochaeta halotolerans</name>
    <dbReference type="NCBI Taxonomy" id="2293840"/>
    <lineage>
        <taxon>Bacteria</taxon>
        <taxon>Pseudomonadati</taxon>
        <taxon>Spirochaetota</taxon>
        <taxon>Spirochaetia</taxon>
        <taxon>Spirochaetales</taxon>
        <taxon>Sphaerochaetaceae</taxon>
        <taxon>Sphaerochaeta</taxon>
    </lineage>
</organism>
<comment type="caution">
    <text evidence="2">The sequence shown here is derived from an EMBL/GenBank/DDBJ whole genome shotgun (WGS) entry which is preliminary data.</text>
</comment>
<dbReference type="AlphaFoldDB" id="A0A372MGG2"/>
<feature type="transmembrane region" description="Helical" evidence="1">
    <location>
        <begin position="108"/>
        <end position="131"/>
    </location>
</feature>
<feature type="transmembrane region" description="Helical" evidence="1">
    <location>
        <begin position="6"/>
        <end position="27"/>
    </location>
</feature>
<evidence type="ECO:0000256" key="1">
    <source>
        <dbReference type="SAM" id="Phobius"/>
    </source>
</evidence>
<feature type="transmembrane region" description="Helical" evidence="1">
    <location>
        <begin position="143"/>
        <end position="163"/>
    </location>
</feature>
<dbReference type="Pfam" id="PF06541">
    <property type="entry name" value="ABC_trans_CmpB"/>
    <property type="match status" value="1"/>
</dbReference>
<dbReference type="RefSeq" id="WP_117330567.1">
    <property type="nucleotide sequence ID" value="NZ_QUWK01000008.1"/>
</dbReference>